<evidence type="ECO:0000313" key="2">
    <source>
        <dbReference type="EMBL" id="CAA7408972.1"/>
    </source>
</evidence>
<dbReference type="EMBL" id="LR746278">
    <property type="protein sequence ID" value="CAA7408972.1"/>
    <property type="molecule type" value="Genomic_DNA"/>
</dbReference>
<reference evidence="1" key="1">
    <citation type="submission" date="2019-12" db="EMBL/GenBank/DDBJ databases">
        <authorList>
            <person name="Scholz U."/>
            <person name="Mascher M."/>
            <person name="Fiebig A."/>
        </authorList>
    </citation>
    <scope>NUCLEOTIDE SEQUENCE</scope>
</reference>
<keyword evidence="3" id="KW-1185">Reference proteome</keyword>
<proteinExistence type="predicted"/>
<dbReference type="AlphaFoldDB" id="A0A7I8JNW1"/>
<dbReference type="EMBL" id="LR743602">
    <property type="protein sequence ID" value="CAA2632652.1"/>
    <property type="molecule type" value="Genomic_DNA"/>
</dbReference>
<gene>
    <name evidence="1" type="ORF">SI7747_15018247</name>
    <name evidence="2" type="ORF">SI8410_15019650</name>
</gene>
<protein>
    <submittedName>
        <fullName evidence="1">Uncharacterized protein</fullName>
    </submittedName>
</protein>
<evidence type="ECO:0000313" key="3">
    <source>
        <dbReference type="Proteomes" id="UP000663760"/>
    </source>
</evidence>
<sequence>MNYLTNVKIYRNWKAALHSKVSNIIRNSLMVTEHWRGINR</sequence>
<name>A0A7I8JNW1_SPIIN</name>
<accession>A0A7I8JNW1</accession>
<evidence type="ECO:0000313" key="1">
    <source>
        <dbReference type="EMBL" id="CAA2632652.1"/>
    </source>
</evidence>
<dbReference type="Proteomes" id="UP000663760">
    <property type="component" value="Chromosome 15"/>
</dbReference>
<organism evidence="1">
    <name type="scientific">Spirodela intermedia</name>
    <name type="common">Intermediate duckweed</name>
    <dbReference type="NCBI Taxonomy" id="51605"/>
    <lineage>
        <taxon>Eukaryota</taxon>
        <taxon>Viridiplantae</taxon>
        <taxon>Streptophyta</taxon>
        <taxon>Embryophyta</taxon>
        <taxon>Tracheophyta</taxon>
        <taxon>Spermatophyta</taxon>
        <taxon>Magnoliopsida</taxon>
        <taxon>Liliopsida</taxon>
        <taxon>Araceae</taxon>
        <taxon>Lemnoideae</taxon>
        <taxon>Spirodela</taxon>
    </lineage>
</organism>